<dbReference type="EMBL" id="CP078145">
    <property type="protein sequence ID" value="QXN92660.1"/>
    <property type="molecule type" value="Genomic_DNA"/>
</dbReference>
<dbReference type="Pfam" id="PF21761">
    <property type="entry name" value="RedAm-like_C"/>
    <property type="match status" value="1"/>
</dbReference>
<accession>A0ABX8RWD0</accession>
<evidence type="ECO:0000313" key="3">
    <source>
        <dbReference type="EMBL" id="QXN92660.1"/>
    </source>
</evidence>
<dbReference type="PANTHER" id="PTHR43580">
    <property type="entry name" value="OXIDOREDUCTASE GLYR1-RELATED"/>
    <property type="match status" value="1"/>
</dbReference>
<feature type="domain" description="6-phosphogluconate dehydrogenase NADP-binding" evidence="1">
    <location>
        <begin position="16"/>
        <end position="134"/>
    </location>
</feature>
<sequence length="303" mass="31533">MTSDHTAASAGQRTPVTVLGLGTMGAAIAEVYLRGGYPTTVWNRSPDRAPQLDELGAVRADSLAEALTASALTVVSIADTAGVAALLESVPEALAGRTVLNVSTGRPAEARELASWMATRQGRFLDGGILGMPATLGTPDALLPYSGSPAAQAEHGATIAELGTAKYLGTDAGVAAKHDMAVLAGMYGLFSGFFQATAMIGGEHTTARDFTATFLVPWLRELLDVLPTLATDLDSGDFAPTFVGLADISTVLRMLRTASRDQGIRTDLLDPLQHLFEAGIERGHGSDNLTRAISELRESPVSA</sequence>
<evidence type="ECO:0000259" key="1">
    <source>
        <dbReference type="Pfam" id="PF03446"/>
    </source>
</evidence>
<reference evidence="3 4" key="1">
    <citation type="submission" date="2021-07" db="EMBL/GenBank/DDBJ databases">
        <title>Whole Genome Sequence of Nocardia Iowensis.</title>
        <authorList>
            <person name="Lamm A."/>
            <person name="Collins-Fairclough A.M."/>
            <person name="Bunk B."/>
            <person name="Sproer C."/>
        </authorList>
    </citation>
    <scope>NUCLEOTIDE SEQUENCE [LARGE SCALE GENOMIC DNA]</scope>
    <source>
        <strain evidence="3 4">NRRL 5646</strain>
    </source>
</reference>
<evidence type="ECO:0000313" key="4">
    <source>
        <dbReference type="Proteomes" id="UP000694257"/>
    </source>
</evidence>
<evidence type="ECO:0000259" key="2">
    <source>
        <dbReference type="Pfam" id="PF21761"/>
    </source>
</evidence>
<gene>
    <name evidence="3" type="ORF">KV110_05870</name>
</gene>
<name>A0ABX8RWD0_NOCIO</name>
<protein>
    <submittedName>
        <fullName evidence="3">NAD(P)-dependent oxidoreductase</fullName>
    </submittedName>
</protein>
<dbReference type="InterPro" id="IPR006115">
    <property type="entry name" value="6PGDH_NADP-bd"/>
</dbReference>
<proteinExistence type="predicted"/>
<dbReference type="Pfam" id="PF03446">
    <property type="entry name" value="NAD_binding_2"/>
    <property type="match status" value="1"/>
</dbReference>
<dbReference type="RefSeq" id="WP_218474111.1">
    <property type="nucleotide sequence ID" value="NZ_BAABJN010000005.1"/>
</dbReference>
<dbReference type="Proteomes" id="UP000694257">
    <property type="component" value="Chromosome"/>
</dbReference>
<dbReference type="PANTHER" id="PTHR43580:SF2">
    <property type="entry name" value="CYTOKINE-LIKE NUCLEAR FACTOR N-PAC"/>
    <property type="match status" value="1"/>
</dbReference>
<feature type="domain" description="NADPH-dependent reductive aminase-like C-terminal" evidence="2">
    <location>
        <begin position="171"/>
        <end position="297"/>
    </location>
</feature>
<keyword evidence="4" id="KW-1185">Reference proteome</keyword>
<dbReference type="InterPro" id="IPR048666">
    <property type="entry name" value="RedAm-like_C"/>
</dbReference>
<organism evidence="3 4">
    <name type="scientific">Nocardia iowensis</name>
    <dbReference type="NCBI Taxonomy" id="204891"/>
    <lineage>
        <taxon>Bacteria</taxon>
        <taxon>Bacillati</taxon>
        <taxon>Actinomycetota</taxon>
        <taxon>Actinomycetes</taxon>
        <taxon>Mycobacteriales</taxon>
        <taxon>Nocardiaceae</taxon>
        <taxon>Nocardia</taxon>
    </lineage>
</organism>
<dbReference type="InterPro" id="IPR051265">
    <property type="entry name" value="HIBADH-related_NP60_sf"/>
</dbReference>